<evidence type="ECO:0000313" key="2">
    <source>
        <dbReference type="EMBL" id="WXK52368.1"/>
    </source>
</evidence>
<dbReference type="Proteomes" id="UP001447857">
    <property type="component" value="Chromosome"/>
</dbReference>
<feature type="chain" id="PRO_5045820858" description="Multidrug transporter" evidence="1">
    <location>
        <begin position="21"/>
        <end position="375"/>
    </location>
</feature>
<name>A0ABZ2QCZ5_9FLAO</name>
<gene>
    <name evidence="2" type="ORF">V6624_12075</name>
</gene>
<evidence type="ECO:0000256" key="1">
    <source>
        <dbReference type="SAM" id="SignalP"/>
    </source>
</evidence>
<dbReference type="PANTHER" id="PTHR41339">
    <property type="entry name" value="LIPL48"/>
    <property type="match status" value="1"/>
</dbReference>
<sequence>MKKSLFAMAAILGLALTSCSSDDNNNTNNSSFVLKVDDLKGEIKDGTVTLDPTQTYTLTGGLIVKGGATLVIPAGTVIKSSATAESTSLYIAVERNAKININGTAAKPVVMTSGKASPAQSDWGGLIIAGNAKVNTGDNGTSEVGSLSYGGNDNADSSGNINFLKISYTGSKYTSEKEYNGVSFFGVGSGTIVSDIYTFESGDDGIEFFGGAVNATNLVIVNSYDDSLDFADGWQGTATNVYIKGVTKAGVEGSTNAKDPSGATPMTNAKINNISIIKGDAAFLADEKAINYKEGGGKQAYTNLYVADGMPAALAKLSTDAGATANIAAGNFTITNYTFGASITDFTGPKLSGTTTGATGAGAGADLPTWANWTK</sequence>
<feature type="signal peptide" evidence="1">
    <location>
        <begin position="1"/>
        <end position="20"/>
    </location>
</feature>
<accession>A0ABZ2QCZ5</accession>
<keyword evidence="3" id="KW-1185">Reference proteome</keyword>
<evidence type="ECO:0000313" key="3">
    <source>
        <dbReference type="Proteomes" id="UP001447857"/>
    </source>
</evidence>
<dbReference type="InterPro" id="IPR011050">
    <property type="entry name" value="Pectin_lyase_fold/virulence"/>
</dbReference>
<dbReference type="RefSeq" id="WP_338841885.1">
    <property type="nucleotide sequence ID" value="NZ_CP147988.1"/>
</dbReference>
<dbReference type="SUPFAM" id="SSF51126">
    <property type="entry name" value="Pectin lyase-like"/>
    <property type="match status" value="1"/>
</dbReference>
<proteinExistence type="predicted"/>
<reference evidence="2 3" key="1">
    <citation type="submission" date="2024-02" db="EMBL/GenBank/DDBJ databases">
        <title>complete genome of Flavobacterium ginsenosidimutans Str. YTB16.</title>
        <authorList>
            <person name="Wang Q."/>
        </authorList>
    </citation>
    <scope>NUCLEOTIDE SEQUENCE [LARGE SCALE GENOMIC DNA]</scope>
    <source>
        <strain evidence="2 3">YTB16</strain>
    </source>
</reference>
<dbReference type="PANTHER" id="PTHR41339:SF1">
    <property type="entry name" value="SECRETED PROTEIN"/>
    <property type="match status" value="1"/>
</dbReference>
<keyword evidence="1" id="KW-0732">Signal</keyword>
<organism evidence="2 3">
    <name type="scientific">Flavobacterium ginsenosidimutans</name>
    <dbReference type="NCBI Taxonomy" id="687844"/>
    <lineage>
        <taxon>Bacteria</taxon>
        <taxon>Pseudomonadati</taxon>
        <taxon>Bacteroidota</taxon>
        <taxon>Flavobacteriia</taxon>
        <taxon>Flavobacteriales</taxon>
        <taxon>Flavobacteriaceae</taxon>
        <taxon>Flavobacterium</taxon>
    </lineage>
</organism>
<dbReference type="PROSITE" id="PS51257">
    <property type="entry name" value="PROKAR_LIPOPROTEIN"/>
    <property type="match status" value="1"/>
</dbReference>
<dbReference type="EMBL" id="CP147988">
    <property type="protein sequence ID" value="WXK52368.1"/>
    <property type="molecule type" value="Genomic_DNA"/>
</dbReference>
<protein>
    <recommendedName>
        <fullName evidence="4">Multidrug transporter</fullName>
    </recommendedName>
</protein>
<evidence type="ECO:0008006" key="4">
    <source>
        <dbReference type="Google" id="ProtNLM"/>
    </source>
</evidence>